<dbReference type="AlphaFoldDB" id="A0AAE8MZ12"/>
<feature type="transmembrane region" description="Helical" evidence="1">
    <location>
        <begin position="231"/>
        <end position="250"/>
    </location>
</feature>
<evidence type="ECO:0000313" key="2">
    <source>
        <dbReference type="EMBL" id="SPO03172.1"/>
    </source>
</evidence>
<name>A0AAE8MZ12_9PEZI</name>
<feature type="transmembrane region" description="Helical" evidence="1">
    <location>
        <begin position="357"/>
        <end position="384"/>
    </location>
</feature>
<keyword evidence="1" id="KW-1133">Transmembrane helix</keyword>
<proteinExistence type="predicted"/>
<keyword evidence="1" id="KW-0472">Membrane</keyword>
<sequence length="422" mass="45906">MEDDGTAKMIGSWQGLDLSTFNATGTLTNIVACVSEACNESGREDCTGLAETLAAMSNPTNGTSPEIAGSLASNINEYCSATHIQMDGDIAGPGVILSYAFQTSLALLFYFFVKISRTWTRRIINLLSYCGLPSLRHRGLPLQKQVGESIFGAAAISSVAEFHEIQCYFIASIQIATLLCFDSNNPKAAGNSSTSFGQAIFNAETSIILSITSVAPVLLTQFSLQRAGIHWWYTFITMTFTVILAVIIYARQAIVMVSPDGLWDTLVSERAVTSCGMNPAPIVYCGLFDDPGFTTMGAVPVYTGCLVGLIAWFGLLIDQIAYTIRTRFPSVLQKPGILGWVARLLDTSKQNKLGRGLVVLFLSFANLLLLFNVGMYSVLLGFSIRGTDFSNISGWSFGQLVAVMVWTPTMIKYLYYIACHWN</sequence>
<keyword evidence="1" id="KW-0812">Transmembrane</keyword>
<reference evidence="2" key="1">
    <citation type="submission" date="2018-03" db="EMBL/GenBank/DDBJ databases">
        <authorList>
            <person name="Guldener U."/>
        </authorList>
    </citation>
    <scope>NUCLEOTIDE SEQUENCE</scope>
</reference>
<gene>
    <name evidence="2" type="ORF">DNG_05854</name>
</gene>
<accession>A0AAE8MZ12</accession>
<dbReference type="Proteomes" id="UP001187682">
    <property type="component" value="Unassembled WGS sequence"/>
</dbReference>
<evidence type="ECO:0000256" key="1">
    <source>
        <dbReference type="SAM" id="Phobius"/>
    </source>
</evidence>
<feature type="transmembrane region" description="Helical" evidence="1">
    <location>
        <begin position="299"/>
        <end position="317"/>
    </location>
</feature>
<dbReference type="EMBL" id="ONZQ02000007">
    <property type="protein sequence ID" value="SPO03172.1"/>
    <property type="molecule type" value="Genomic_DNA"/>
</dbReference>
<organism evidence="2 3">
    <name type="scientific">Cephalotrichum gorgonifer</name>
    <dbReference type="NCBI Taxonomy" id="2041049"/>
    <lineage>
        <taxon>Eukaryota</taxon>
        <taxon>Fungi</taxon>
        <taxon>Dikarya</taxon>
        <taxon>Ascomycota</taxon>
        <taxon>Pezizomycotina</taxon>
        <taxon>Sordariomycetes</taxon>
        <taxon>Hypocreomycetidae</taxon>
        <taxon>Microascales</taxon>
        <taxon>Microascaceae</taxon>
        <taxon>Cephalotrichum</taxon>
    </lineage>
</organism>
<protein>
    <submittedName>
        <fullName evidence="2">Uncharacterized protein</fullName>
    </submittedName>
</protein>
<feature type="transmembrane region" description="Helical" evidence="1">
    <location>
        <begin position="90"/>
        <end position="113"/>
    </location>
</feature>
<feature type="transmembrane region" description="Helical" evidence="1">
    <location>
        <begin position="396"/>
        <end position="418"/>
    </location>
</feature>
<keyword evidence="3" id="KW-1185">Reference proteome</keyword>
<evidence type="ECO:0000313" key="3">
    <source>
        <dbReference type="Proteomes" id="UP001187682"/>
    </source>
</evidence>
<comment type="caution">
    <text evidence="2">The sequence shown here is derived from an EMBL/GenBank/DDBJ whole genome shotgun (WGS) entry which is preliminary data.</text>
</comment>